<dbReference type="EMBL" id="CGCX01000822">
    <property type="protein sequence ID" value="CFR84091.1"/>
    <property type="molecule type" value="Genomic_DNA"/>
</dbReference>
<name>A0A654U1Q9_MYCTX</name>
<dbReference type="Proteomes" id="UP000046680">
    <property type="component" value="Unassembled WGS sequence"/>
</dbReference>
<evidence type="ECO:0000313" key="1">
    <source>
        <dbReference type="EMBL" id="CFR84091.1"/>
    </source>
</evidence>
<sequence length="84" mass="8970">MQVYDLGFSGATACLVEDELGVGIVQPAQFIERRFVHMAGGDIRFTVDLLHTDRPVGILLTGKGTYVALGAESFSLSDVAGRGR</sequence>
<evidence type="ECO:0000313" key="2">
    <source>
        <dbReference type="Proteomes" id="UP000046680"/>
    </source>
</evidence>
<proteinExistence type="predicted"/>
<reference evidence="1 2" key="1">
    <citation type="submission" date="2015-03" db="EMBL/GenBank/DDBJ databases">
        <authorList>
            <consortium name="Pathogen Informatics"/>
        </authorList>
    </citation>
    <scope>NUCLEOTIDE SEQUENCE [LARGE SCALE GENOMIC DNA]</scope>
    <source>
        <strain evidence="1 2">C09601061</strain>
    </source>
</reference>
<organism evidence="1 2">
    <name type="scientific">Mycobacterium tuberculosis</name>
    <dbReference type="NCBI Taxonomy" id="1773"/>
    <lineage>
        <taxon>Bacteria</taxon>
        <taxon>Bacillati</taxon>
        <taxon>Actinomycetota</taxon>
        <taxon>Actinomycetes</taxon>
        <taxon>Mycobacteriales</taxon>
        <taxon>Mycobacteriaceae</taxon>
        <taxon>Mycobacterium</taxon>
        <taxon>Mycobacterium tuberculosis complex</taxon>
    </lineage>
</organism>
<dbReference type="AlphaFoldDB" id="A0A654U1Q9"/>
<protein>
    <submittedName>
        <fullName evidence="1">Uncharacterized protein</fullName>
    </submittedName>
</protein>
<gene>
    <name evidence="1" type="ORF">ERS007657_02231</name>
</gene>
<accession>A0A654U1Q9</accession>